<proteinExistence type="predicted"/>
<keyword evidence="3" id="KW-1185">Reference proteome</keyword>
<gene>
    <name evidence="2" type="ORF">TIFTF001_033240</name>
</gene>
<accession>A0AA88J7M4</accession>
<feature type="compositionally biased region" description="Polar residues" evidence="1">
    <location>
        <begin position="113"/>
        <end position="129"/>
    </location>
</feature>
<protein>
    <submittedName>
        <fullName evidence="2">Uncharacterized protein</fullName>
    </submittedName>
</protein>
<feature type="compositionally biased region" description="Polar residues" evidence="1">
    <location>
        <begin position="81"/>
        <end position="91"/>
    </location>
</feature>
<feature type="region of interest" description="Disordered" evidence="1">
    <location>
        <begin position="36"/>
        <end position="140"/>
    </location>
</feature>
<dbReference type="Proteomes" id="UP001187192">
    <property type="component" value="Unassembled WGS sequence"/>
</dbReference>
<comment type="caution">
    <text evidence="2">The sequence shown here is derived from an EMBL/GenBank/DDBJ whole genome shotgun (WGS) entry which is preliminary data.</text>
</comment>
<organism evidence="2 3">
    <name type="scientific">Ficus carica</name>
    <name type="common">Common fig</name>
    <dbReference type="NCBI Taxonomy" id="3494"/>
    <lineage>
        <taxon>Eukaryota</taxon>
        <taxon>Viridiplantae</taxon>
        <taxon>Streptophyta</taxon>
        <taxon>Embryophyta</taxon>
        <taxon>Tracheophyta</taxon>
        <taxon>Spermatophyta</taxon>
        <taxon>Magnoliopsida</taxon>
        <taxon>eudicotyledons</taxon>
        <taxon>Gunneridae</taxon>
        <taxon>Pentapetalae</taxon>
        <taxon>rosids</taxon>
        <taxon>fabids</taxon>
        <taxon>Rosales</taxon>
        <taxon>Moraceae</taxon>
        <taxon>Ficeae</taxon>
        <taxon>Ficus</taxon>
    </lineage>
</organism>
<feature type="compositionally biased region" description="Polar residues" evidence="1">
    <location>
        <begin position="36"/>
        <end position="49"/>
    </location>
</feature>
<feature type="compositionally biased region" description="Low complexity" evidence="1">
    <location>
        <begin position="100"/>
        <end position="110"/>
    </location>
</feature>
<feature type="compositionally biased region" description="Low complexity" evidence="1">
    <location>
        <begin position="62"/>
        <end position="75"/>
    </location>
</feature>
<dbReference type="AlphaFoldDB" id="A0AA88J7M4"/>
<reference evidence="2" key="1">
    <citation type="submission" date="2023-07" db="EMBL/GenBank/DDBJ databases">
        <title>draft genome sequence of fig (Ficus carica).</title>
        <authorList>
            <person name="Takahashi T."/>
            <person name="Nishimura K."/>
        </authorList>
    </citation>
    <scope>NUCLEOTIDE SEQUENCE</scope>
</reference>
<evidence type="ECO:0000313" key="2">
    <source>
        <dbReference type="EMBL" id="GMN64162.1"/>
    </source>
</evidence>
<name>A0AA88J7M4_FICCA</name>
<dbReference type="EMBL" id="BTGU01000170">
    <property type="protein sequence ID" value="GMN64162.1"/>
    <property type="molecule type" value="Genomic_DNA"/>
</dbReference>
<evidence type="ECO:0000313" key="3">
    <source>
        <dbReference type="Proteomes" id="UP001187192"/>
    </source>
</evidence>
<sequence>MCCFRSSSNSPVGEEGKTGHRRLSYAVKPVVAFPATQPTSLRRPFTSSEPPLLSPARYCRLSKPPSSSSAVHASPLRPLQLTISDLQPTDCRSSEPPPSSSAIHSSPLRPVQLTISDLQPTNCRSSEAPSTLRRRPRDTP</sequence>
<evidence type="ECO:0000256" key="1">
    <source>
        <dbReference type="SAM" id="MobiDB-lite"/>
    </source>
</evidence>
<feature type="compositionally biased region" description="Polar residues" evidence="1">
    <location>
        <begin position="1"/>
        <end position="11"/>
    </location>
</feature>
<feature type="region of interest" description="Disordered" evidence="1">
    <location>
        <begin position="1"/>
        <end position="21"/>
    </location>
</feature>